<keyword evidence="2" id="KW-1185">Reference proteome</keyword>
<evidence type="ECO:0000313" key="2">
    <source>
        <dbReference type="Proteomes" id="UP000607653"/>
    </source>
</evidence>
<dbReference type="AlphaFoldDB" id="A0A822YX11"/>
<evidence type="ECO:0000313" key="1">
    <source>
        <dbReference type="EMBL" id="DAD36071.1"/>
    </source>
</evidence>
<name>A0A822YX11_NELNU</name>
<comment type="caution">
    <text evidence="1">The sequence shown here is derived from an EMBL/GenBank/DDBJ whole genome shotgun (WGS) entry which is preliminary data.</text>
</comment>
<accession>A0A822YX11</accession>
<reference evidence="1 2" key="1">
    <citation type="journal article" date="2020" name="Mol. Biol. Evol.">
        <title>Distinct Expression and Methylation Patterns for Genes with Different Fates following a Single Whole-Genome Duplication in Flowering Plants.</title>
        <authorList>
            <person name="Shi T."/>
            <person name="Rahmani R.S."/>
            <person name="Gugger P.F."/>
            <person name="Wang M."/>
            <person name="Li H."/>
            <person name="Zhang Y."/>
            <person name="Li Z."/>
            <person name="Wang Q."/>
            <person name="Van de Peer Y."/>
            <person name="Marchal K."/>
            <person name="Chen J."/>
        </authorList>
    </citation>
    <scope>NUCLEOTIDE SEQUENCE [LARGE SCALE GENOMIC DNA]</scope>
    <source>
        <tissue evidence="1">Leaf</tissue>
    </source>
</reference>
<organism evidence="1 2">
    <name type="scientific">Nelumbo nucifera</name>
    <name type="common">Sacred lotus</name>
    <dbReference type="NCBI Taxonomy" id="4432"/>
    <lineage>
        <taxon>Eukaryota</taxon>
        <taxon>Viridiplantae</taxon>
        <taxon>Streptophyta</taxon>
        <taxon>Embryophyta</taxon>
        <taxon>Tracheophyta</taxon>
        <taxon>Spermatophyta</taxon>
        <taxon>Magnoliopsida</taxon>
        <taxon>Proteales</taxon>
        <taxon>Nelumbonaceae</taxon>
        <taxon>Nelumbo</taxon>
    </lineage>
</organism>
<protein>
    <submittedName>
        <fullName evidence="1">Uncharacterized protein</fullName>
    </submittedName>
</protein>
<dbReference type="Proteomes" id="UP000607653">
    <property type="component" value="Unassembled WGS sequence"/>
</dbReference>
<gene>
    <name evidence="1" type="ORF">HUJ06_006711</name>
</gene>
<dbReference type="EMBL" id="DUZY01000004">
    <property type="protein sequence ID" value="DAD36071.1"/>
    <property type="molecule type" value="Genomic_DNA"/>
</dbReference>
<sequence>MDCVTIEIFEIYDRITMGLLQFCSIDSIEGVSLVVQVDRKSMRDELEEMLDVVDPQPIGKLGSMKWRKFDLPDGGIQKEIAAGVAEFVRCSIKLTMEAVLLKLDCGSLW</sequence>
<proteinExistence type="predicted"/>